<dbReference type="EMBL" id="KZ679677">
    <property type="protein sequence ID" value="PTB57413.1"/>
    <property type="molecule type" value="Genomic_DNA"/>
</dbReference>
<evidence type="ECO:0000313" key="3">
    <source>
        <dbReference type="Proteomes" id="UP000241690"/>
    </source>
</evidence>
<protein>
    <submittedName>
        <fullName evidence="2">Uncharacterized protein</fullName>
    </submittedName>
</protein>
<sequence length="1054" mass="122057">MDGESLDRQASALDSKLGDDMDLDDTESVMSDLSTDEFTTDLTTDFRDAMNHIWIPKPFIYLNTLLDFPGGVSIEGFGDIKMPLEEAQARQIMAYHEDAIMEDEDDGTVLLELFSDQFTLDGSIWPDVIQGFLDQAARRCNITMPLTAEPWSMKLLKYGHKFDSEELFTVNECLGSMTIVLAPRHEGAKIVAKNGDTEELVFASNQTAQSFSMEDSNIESRLIKPIYMWALVCAVDPHPDAPDIELRPLRHTLRRWLTKDRGSRGQEVIYSPLKSDYKQWDNVSKRRIILEDRYRVDHLQDLSLEIPFEIFFAARRIYSAWAATKSQNRTFWLTKKTSHRLLILDIPQAVVIIPRDTVLSFFYGIRSLDAVESLWVNYARACLKDNRAPSAVVVFKQICNFMMAPTAENTDGHWAKLEMVPKHLLDVLEALCVTRSYPWFSRFARRYARDMPKNTFSRLGRRHNIEYLNGEESCKDIEAVIYMMILAYPRPAQQLRAVKEIIGIVQRRSRNGRPRPRLALTLDYFLPFVRQVLKACIEACKTIELTAQDGQALVGFSLYFVDPFAILSLIKDKIGLERQPAAILGFIHKLDYYGRSEYLPREEALQFSLNVAMSLIASTDFAQWRGIADDYYFKRDEENVMSYVDYFDDEDSDLEDWLYPGNSEPHLSDQDTREKRWQKVQHESYLHDDYDDHEYPYADAYRNCLYVDKGPLEKSRETLDEKRYKELYGISQSSTCSHPGIEEKRIHYRSFYCFFEQLLRPIEQYEEVLESLISKVVNTAPHIPHTEFDTLWIPLAKEFIPYLQIIRQIVDTAKESLVSGFLSAILKAYVKTWVGQYPKRPSLVREGVHCSCPDCKGLNVFLADPSLRAGRFKADETRVQHILDEMTRANVDFKSDMVEDAGSVTLTVIKTMRLFTQTRRQWGYRRYHATREVAKFGQTGLEFIFGTEWMSFMSMGHLGGVGFDNLEIRTLLRMKTRRGHNFIPEQSANMFFRGLPRLPKASQAGRPTHRRNSWEMDSSRDYPFYDFEFGSDIDDDDDDDDDSSTFSRYSSLLL</sequence>
<dbReference type="AlphaFoldDB" id="A0A2T4AK29"/>
<keyword evidence="3" id="KW-1185">Reference proteome</keyword>
<organism evidence="2 3">
    <name type="scientific">Trichoderma harzianum CBS 226.95</name>
    <dbReference type="NCBI Taxonomy" id="983964"/>
    <lineage>
        <taxon>Eukaryota</taxon>
        <taxon>Fungi</taxon>
        <taxon>Dikarya</taxon>
        <taxon>Ascomycota</taxon>
        <taxon>Pezizomycotina</taxon>
        <taxon>Sordariomycetes</taxon>
        <taxon>Hypocreomycetidae</taxon>
        <taxon>Hypocreales</taxon>
        <taxon>Hypocreaceae</taxon>
        <taxon>Trichoderma</taxon>
    </lineage>
</organism>
<name>A0A2T4AK29_TRIHA</name>
<dbReference type="GeneID" id="36622378"/>
<evidence type="ECO:0000256" key="1">
    <source>
        <dbReference type="SAM" id="MobiDB-lite"/>
    </source>
</evidence>
<dbReference type="Proteomes" id="UP000241690">
    <property type="component" value="Unassembled WGS sequence"/>
</dbReference>
<reference evidence="2 3" key="1">
    <citation type="submission" date="2016-07" db="EMBL/GenBank/DDBJ databases">
        <title>Multiple horizontal gene transfer events from other fungi enriched the ability of initially mycotrophic Trichoderma (Ascomycota) to feed on dead plant biomass.</title>
        <authorList>
            <consortium name="DOE Joint Genome Institute"/>
            <person name="Aerts A."/>
            <person name="Atanasova L."/>
            <person name="Chenthamara K."/>
            <person name="Zhang J."/>
            <person name="Grujic M."/>
            <person name="Henrissat B."/>
            <person name="Kuo A."/>
            <person name="Salamov A."/>
            <person name="Lipzen A."/>
            <person name="Labutti K."/>
            <person name="Barry K."/>
            <person name="Miao Y."/>
            <person name="Rahimi M.J."/>
            <person name="Shen Q."/>
            <person name="Grigoriev I.V."/>
            <person name="Kubicek C.P."/>
            <person name="Druzhinina I.S."/>
        </authorList>
    </citation>
    <scope>NUCLEOTIDE SEQUENCE [LARGE SCALE GENOMIC DNA]</scope>
    <source>
        <strain evidence="2 3">CBS 226.95</strain>
    </source>
</reference>
<evidence type="ECO:0000313" key="2">
    <source>
        <dbReference type="EMBL" id="PTB57413.1"/>
    </source>
</evidence>
<feature type="compositionally biased region" description="Acidic residues" evidence="1">
    <location>
        <begin position="1031"/>
        <end position="1043"/>
    </location>
</feature>
<accession>A0A2T4AK29</accession>
<feature type="region of interest" description="Disordered" evidence="1">
    <location>
        <begin position="1"/>
        <end position="24"/>
    </location>
</feature>
<feature type="compositionally biased region" description="Polar residues" evidence="1">
    <location>
        <begin position="1045"/>
        <end position="1054"/>
    </location>
</feature>
<gene>
    <name evidence="2" type="ORF">M431DRAFT_2540</name>
</gene>
<proteinExistence type="predicted"/>
<dbReference type="RefSeq" id="XP_024777090.1">
    <property type="nucleotide sequence ID" value="XM_024913814.1"/>
</dbReference>
<feature type="region of interest" description="Disordered" evidence="1">
    <location>
        <begin position="1031"/>
        <end position="1054"/>
    </location>
</feature>